<gene>
    <name evidence="1" type="ORF">A3F00_02580</name>
</gene>
<dbReference type="AlphaFoldDB" id="A0A1F5KFC8"/>
<protein>
    <submittedName>
        <fullName evidence="1">Uncharacterized protein</fullName>
    </submittedName>
</protein>
<dbReference type="EMBL" id="MFDE01000002">
    <property type="protein sequence ID" value="OGE39321.1"/>
    <property type="molecule type" value="Genomic_DNA"/>
</dbReference>
<accession>A0A1F5KFC8</accession>
<proteinExistence type="predicted"/>
<evidence type="ECO:0000313" key="2">
    <source>
        <dbReference type="Proteomes" id="UP000176527"/>
    </source>
</evidence>
<name>A0A1F5KFC8_9BACT</name>
<organism evidence="1 2">
    <name type="scientific">Candidatus Daviesbacteria bacterium RIFCSPHIGHO2_12_FULL_37_11</name>
    <dbReference type="NCBI Taxonomy" id="1797777"/>
    <lineage>
        <taxon>Bacteria</taxon>
        <taxon>Candidatus Daviesiibacteriota</taxon>
    </lineage>
</organism>
<dbReference type="Proteomes" id="UP000176527">
    <property type="component" value="Unassembled WGS sequence"/>
</dbReference>
<sequence>MNTSIEGDKESLPINTRRDLLRRFIPNFSIQDLPIPATDLRLPISRGHFILASALSPLFFAACTREHKNGSYHLEDLKKELGTTSLTTRMAFTEKASQIVLENPNWMVGKTVEYRANLGKTVLWRIDEKGEPKAANFDYKSTIAYPDSRVPGFKDETRRLTFQNDRHFIVYGITETVNKITAQSEIVQNFLREYYHGVNYPAALHLVFLPRSHEVQLIDITGHGKLKLGESNVGITGIAMPDNKIAIMEVAIVVPGIHFEAINTGASLKSKLINVLANEVTSVLFSPSVRPKVGVSAHVPQAITSIAGMIAEVDDKFAQMILGGKAYDKFCDVVVQEMNRIGQVINTN</sequence>
<comment type="caution">
    <text evidence="1">The sequence shown here is derived from an EMBL/GenBank/DDBJ whole genome shotgun (WGS) entry which is preliminary data.</text>
</comment>
<evidence type="ECO:0000313" key="1">
    <source>
        <dbReference type="EMBL" id="OGE39321.1"/>
    </source>
</evidence>
<reference evidence="1 2" key="1">
    <citation type="journal article" date="2016" name="Nat. Commun.">
        <title>Thousands of microbial genomes shed light on interconnected biogeochemical processes in an aquifer system.</title>
        <authorList>
            <person name="Anantharaman K."/>
            <person name="Brown C.T."/>
            <person name="Hug L.A."/>
            <person name="Sharon I."/>
            <person name="Castelle C.J."/>
            <person name="Probst A.J."/>
            <person name="Thomas B.C."/>
            <person name="Singh A."/>
            <person name="Wilkins M.J."/>
            <person name="Karaoz U."/>
            <person name="Brodie E.L."/>
            <person name="Williams K.H."/>
            <person name="Hubbard S.S."/>
            <person name="Banfield J.F."/>
        </authorList>
    </citation>
    <scope>NUCLEOTIDE SEQUENCE [LARGE SCALE GENOMIC DNA]</scope>
</reference>